<sequence>MGSRVDSKTIKKIIDRKHPLYRELLPHWEFLGESYKGGRAWFSKNIFRYMKEGDIEYGDRVKRAYRFNHTREVVDLVNKYLFRAPISRKTEDVPDQVKTFWESVNSQGMSIDEFMRIVSLKASIFGRPWIVIDNRITGAGEEEGEAEGLDLYAYLVPPQQVPDYAFDESGELLWVLIEEHFRDDKDPIESTGDVSIRYRLWTRENWHLYAFKKGRGAQGGVWVEESNGRHDLGLVPVIPANNSVVTDLWDCPALIADVAYLDRAVANYASNLDAIIQDQTFSQLAMPAQNVLPGDDAYNKLLEMGTKRVFLYDGEGGQGPAYLSPDPRQATLIISAIQQLINEIYHSVGLAGERTKQDNSKGIDNSSGVAKSKDFERVVALLSSKADALEVIENQIVKVVCAWAEADAPEKEVVTYPVESQFDVRTLYDEIDVAMKLRLMSVPAILIQEQMGRLVEKLFPELGDDLLKKMRDELKTWAEDMQESAELASQGSETSKRVVEEAKRNRDQAAAKKTETQSRENGKSSGQAKGQEK</sequence>
<dbReference type="InterPro" id="IPR021145">
    <property type="entry name" value="Portal_protein_SPP1_Gp6-like"/>
</dbReference>
<protein>
    <submittedName>
        <fullName evidence="2">Phage portal protein, SPP1 Gp6-like</fullName>
    </submittedName>
</protein>
<evidence type="ECO:0000313" key="3">
    <source>
        <dbReference type="Proteomes" id="UP000254260"/>
    </source>
</evidence>
<dbReference type="AlphaFoldDB" id="A0A379PPM7"/>
<reference evidence="2 3" key="1">
    <citation type="submission" date="2018-06" db="EMBL/GenBank/DDBJ databases">
        <authorList>
            <consortium name="Pathogen Informatics"/>
            <person name="Doyle S."/>
        </authorList>
    </citation>
    <scope>NUCLEOTIDE SEQUENCE [LARGE SCALE GENOMIC DNA]</scope>
    <source>
        <strain evidence="2 3">NCTC10899</strain>
    </source>
</reference>
<name>A0A379PPM7_ECTME</name>
<proteinExistence type="predicted"/>
<evidence type="ECO:0000313" key="2">
    <source>
        <dbReference type="EMBL" id="SUE95788.1"/>
    </source>
</evidence>
<dbReference type="OrthoDB" id="9156658at2"/>
<dbReference type="Proteomes" id="UP000254260">
    <property type="component" value="Unassembled WGS sequence"/>
</dbReference>
<feature type="compositionally biased region" description="Basic and acidic residues" evidence="1">
    <location>
        <begin position="494"/>
        <end position="522"/>
    </location>
</feature>
<feature type="compositionally biased region" description="Polar residues" evidence="1">
    <location>
        <begin position="523"/>
        <end position="533"/>
    </location>
</feature>
<gene>
    <name evidence="2" type="ORF">NCTC10899_05029</name>
</gene>
<evidence type="ECO:0000256" key="1">
    <source>
        <dbReference type="SAM" id="MobiDB-lite"/>
    </source>
</evidence>
<feature type="region of interest" description="Disordered" evidence="1">
    <location>
        <begin position="481"/>
        <end position="533"/>
    </location>
</feature>
<dbReference type="EMBL" id="UGUU01000002">
    <property type="protein sequence ID" value="SUE95788.1"/>
    <property type="molecule type" value="Genomic_DNA"/>
</dbReference>
<accession>A0A379PPM7</accession>
<dbReference type="Pfam" id="PF05133">
    <property type="entry name" value="SPP1_portal"/>
    <property type="match status" value="1"/>
</dbReference>
<organism evidence="2 3">
    <name type="scientific">Ectopseudomonas mendocina</name>
    <name type="common">Pseudomonas mendocina</name>
    <dbReference type="NCBI Taxonomy" id="300"/>
    <lineage>
        <taxon>Bacteria</taxon>
        <taxon>Pseudomonadati</taxon>
        <taxon>Pseudomonadota</taxon>
        <taxon>Gammaproteobacteria</taxon>
        <taxon>Pseudomonadales</taxon>
        <taxon>Pseudomonadaceae</taxon>
        <taxon>Ectopseudomonas</taxon>
    </lineage>
</organism>